<dbReference type="Proteomes" id="UP000834458">
    <property type="component" value="Unassembled WGS sequence"/>
</dbReference>
<evidence type="ECO:0000313" key="1">
    <source>
        <dbReference type="EMBL" id="CAB5661316.1"/>
    </source>
</evidence>
<reference evidence="1" key="1">
    <citation type="submission" date="2020-05" db="EMBL/GenBank/DDBJ databases">
        <authorList>
            <person name="Delgado-Blas J."/>
        </authorList>
    </citation>
    <scope>NUCLEOTIDE SEQUENCE</scope>
    <source>
        <strain evidence="1">BB1454</strain>
    </source>
</reference>
<evidence type="ECO:0000313" key="2">
    <source>
        <dbReference type="Proteomes" id="UP000834458"/>
    </source>
</evidence>
<proteinExistence type="predicted"/>
<organism evidence="1 2">
    <name type="scientific">Comamonas aquatica</name>
    <dbReference type="NCBI Taxonomy" id="225991"/>
    <lineage>
        <taxon>Bacteria</taxon>
        <taxon>Pseudomonadati</taxon>
        <taxon>Pseudomonadota</taxon>
        <taxon>Betaproteobacteria</taxon>
        <taxon>Burkholderiales</taxon>
        <taxon>Comamonadaceae</taxon>
        <taxon>Comamonas</taxon>
    </lineage>
</organism>
<sequence length="35" mass="3926">MPVFLLPKHAEPGSYDMAIEECTMVQCNQKVLCQA</sequence>
<protein>
    <submittedName>
        <fullName evidence="1">Uncharacterized protein</fullName>
    </submittedName>
</protein>
<comment type="caution">
    <text evidence="1">The sequence shown here is derived from an EMBL/GenBank/DDBJ whole genome shotgun (WGS) entry which is preliminary data.</text>
</comment>
<dbReference type="AlphaFoldDB" id="A0AA35GGN6"/>
<accession>A0AA35GGN6</accession>
<dbReference type="EMBL" id="CAHPSC010000003">
    <property type="protein sequence ID" value="CAB5661316.1"/>
    <property type="molecule type" value="Genomic_DNA"/>
</dbReference>
<name>A0AA35GGN6_9BURK</name>
<gene>
    <name evidence="1" type="ORF">GHA_00326</name>
</gene>